<gene>
    <name evidence="1" type="ORF">S01H1_13496</name>
</gene>
<protein>
    <submittedName>
        <fullName evidence="1">Uncharacterized protein</fullName>
    </submittedName>
</protein>
<accession>X0SME8</accession>
<organism evidence="1">
    <name type="scientific">marine sediment metagenome</name>
    <dbReference type="NCBI Taxonomy" id="412755"/>
    <lineage>
        <taxon>unclassified sequences</taxon>
        <taxon>metagenomes</taxon>
        <taxon>ecological metagenomes</taxon>
    </lineage>
</organism>
<proteinExistence type="predicted"/>
<sequence>TFSEYAYHQNDADTYVRLGQGTSSDTMSVLVGNELMIAIYENGTQDVLELGDGGDIDINLNDDVMITGSNSRLGIGTINPQALFSVEDAYKEVLNLWTASNVEIMTDSSGSTASAADRGAALMLGGTYATGSTNTVGFGGIGGYKENATTSNLSGYLTLYTSVSGTGTVERVRVTSAGKVGVNTSAPDGVLEVNLGTAGLFQLSYNDANGSAANRATFGLSSAGALTITTVDASAAAGNIVFDPDGIVVSNAIFQVDAIQDVGNDATLSFSGTNGVDVVNAFTAGSVASDAAVSGTTITASTGFALGNADYIGITGNEIITFNEAGTINFTGASVDVDGAFTAGSVVSDADVTGATVASITAANLVDKSAVEAVTGDWTFDGNHPVEGYTTGRNVMRSIRLTIT</sequence>
<feature type="non-terminal residue" evidence="1">
    <location>
        <position position="1"/>
    </location>
</feature>
<evidence type="ECO:0000313" key="1">
    <source>
        <dbReference type="EMBL" id="GAF76311.1"/>
    </source>
</evidence>
<feature type="non-terminal residue" evidence="1">
    <location>
        <position position="404"/>
    </location>
</feature>
<comment type="caution">
    <text evidence="1">The sequence shown here is derived from an EMBL/GenBank/DDBJ whole genome shotgun (WGS) entry which is preliminary data.</text>
</comment>
<dbReference type="AlphaFoldDB" id="X0SME8"/>
<name>X0SME8_9ZZZZ</name>
<reference evidence="1" key="1">
    <citation type="journal article" date="2014" name="Front. Microbiol.">
        <title>High frequency of phylogenetically diverse reductive dehalogenase-homologous genes in deep subseafloor sedimentary metagenomes.</title>
        <authorList>
            <person name="Kawai M."/>
            <person name="Futagami T."/>
            <person name="Toyoda A."/>
            <person name="Takaki Y."/>
            <person name="Nishi S."/>
            <person name="Hori S."/>
            <person name="Arai W."/>
            <person name="Tsubouchi T."/>
            <person name="Morono Y."/>
            <person name="Uchiyama I."/>
            <person name="Ito T."/>
            <person name="Fujiyama A."/>
            <person name="Inagaki F."/>
            <person name="Takami H."/>
        </authorList>
    </citation>
    <scope>NUCLEOTIDE SEQUENCE</scope>
    <source>
        <strain evidence="1">Expedition CK06-06</strain>
    </source>
</reference>
<dbReference type="EMBL" id="BARS01006966">
    <property type="protein sequence ID" value="GAF76311.1"/>
    <property type="molecule type" value="Genomic_DNA"/>
</dbReference>